<feature type="compositionally biased region" description="Polar residues" evidence="1">
    <location>
        <begin position="7"/>
        <end position="23"/>
    </location>
</feature>
<dbReference type="AlphaFoldDB" id="A0AAU9LL45"/>
<organism evidence="2 3">
    <name type="scientific">Lactuca virosa</name>
    <dbReference type="NCBI Taxonomy" id="75947"/>
    <lineage>
        <taxon>Eukaryota</taxon>
        <taxon>Viridiplantae</taxon>
        <taxon>Streptophyta</taxon>
        <taxon>Embryophyta</taxon>
        <taxon>Tracheophyta</taxon>
        <taxon>Spermatophyta</taxon>
        <taxon>Magnoliopsida</taxon>
        <taxon>eudicotyledons</taxon>
        <taxon>Gunneridae</taxon>
        <taxon>Pentapetalae</taxon>
        <taxon>asterids</taxon>
        <taxon>campanulids</taxon>
        <taxon>Asterales</taxon>
        <taxon>Asteraceae</taxon>
        <taxon>Cichorioideae</taxon>
        <taxon>Cichorieae</taxon>
        <taxon>Lactucinae</taxon>
        <taxon>Lactuca</taxon>
    </lineage>
</organism>
<reference evidence="2 3" key="1">
    <citation type="submission" date="2022-01" db="EMBL/GenBank/DDBJ databases">
        <authorList>
            <person name="Xiong W."/>
            <person name="Schranz E."/>
        </authorList>
    </citation>
    <scope>NUCLEOTIDE SEQUENCE [LARGE SCALE GENOMIC DNA]</scope>
</reference>
<protein>
    <submittedName>
        <fullName evidence="2">Uncharacterized protein</fullName>
    </submittedName>
</protein>
<comment type="caution">
    <text evidence="2">The sequence shown here is derived from an EMBL/GenBank/DDBJ whole genome shotgun (WGS) entry which is preliminary data.</text>
</comment>
<evidence type="ECO:0000256" key="1">
    <source>
        <dbReference type="SAM" id="MobiDB-lite"/>
    </source>
</evidence>
<gene>
    <name evidence="2" type="ORF">LVIROSA_LOCUS1108</name>
</gene>
<sequence length="89" mass="10205">MLDLRTPMSSDTKSTSNEKQQGQIYELCKRHGSTKSPPSRSISSQIVSSHIIHLRRPLLFSGRLQLTGHLRRNNFKASLCRKEDVLERD</sequence>
<evidence type="ECO:0000313" key="2">
    <source>
        <dbReference type="EMBL" id="CAH1413133.1"/>
    </source>
</evidence>
<feature type="region of interest" description="Disordered" evidence="1">
    <location>
        <begin position="1"/>
        <end position="24"/>
    </location>
</feature>
<accession>A0AAU9LL45</accession>
<name>A0AAU9LL45_9ASTR</name>
<evidence type="ECO:0000313" key="3">
    <source>
        <dbReference type="Proteomes" id="UP001157418"/>
    </source>
</evidence>
<dbReference type="EMBL" id="CAKMRJ010000001">
    <property type="protein sequence ID" value="CAH1413133.1"/>
    <property type="molecule type" value="Genomic_DNA"/>
</dbReference>
<dbReference type="Proteomes" id="UP001157418">
    <property type="component" value="Unassembled WGS sequence"/>
</dbReference>
<keyword evidence="3" id="KW-1185">Reference proteome</keyword>
<proteinExistence type="predicted"/>